<reference evidence="3" key="1">
    <citation type="journal article" date="2019" name="Int. J. Syst. Evol. Microbiol.">
        <title>The Global Catalogue of Microorganisms (GCM) 10K type strain sequencing project: providing services to taxonomists for standard genome sequencing and annotation.</title>
        <authorList>
            <consortium name="The Broad Institute Genomics Platform"/>
            <consortium name="The Broad Institute Genome Sequencing Center for Infectious Disease"/>
            <person name="Wu L."/>
            <person name="Ma J."/>
        </authorList>
    </citation>
    <scope>NUCLEOTIDE SEQUENCE [LARGE SCALE GENOMIC DNA]</scope>
    <source>
        <strain evidence="3">KCTC 12907</strain>
    </source>
</reference>
<feature type="domain" description="Glycosyl hydrolase family 32 C-terminal" evidence="1">
    <location>
        <begin position="3"/>
        <end position="31"/>
    </location>
</feature>
<dbReference type="InterPro" id="IPR013189">
    <property type="entry name" value="Glyco_hydro_32_C"/>
</dbReference>
<evidence type="ECO:0000259" key="1">
    <source>
        <dbReference type="Pfam" id="PF08244"/>
    </source>
</evidence>
<evidence type="ECO:0000313" key="3">
    <source>
        <dbReference type="Proteomes" id="UP001596378"/>
    </source>
</evidence>
<sequence length="44" mass="4619">MRFAGDGEAVLTNFVFPEPSSCRIELYASGDGSAGGSVRRQPVS</sequence>
<organism evidence="2 3">
    <name type="scientific">Cohnella cellulosilytica</name>
    <dbReference type="NCBI Taxonomy" id="986710"/>
    <lineage>
        <taxon>Bacteria</taxon>
        <taxon>Bacillati</taxon>
        <taxon>Bacillota</taxon>
        <taxon>Bacilli</taxon>
        <taxon>Bacillales</taxon>
        <taxon>Paenibacillaceae</taxon>
        <taxon>Cohnella</taxon>
    </lineage>
</organism>
<gene>
    <name evidence="2" type="ORF">ACFQMJ_13805</name>
</gene>
<dbReference type="Pfam" id="PF08244">
    <property type="entry name" value="Glyco_hydro_32C"/>
    <property type="match status" value="1"/>
</dbReference>
<protein>
    <submittedName>
        <fullName evidence="2">GH32 C-terminal domain-containing protein</fullName>
    </submittedName>
</protein>
<dbReference type="EMBL" id="JBHTAI010000007">
    <property type="protein sequence ID" value="MFC7149607.1"/>
    <property type="molecule type" value="Genomic_DNA"/>
</dbReference>
<dbReference type="Proteomes" id="UP001596378">
    <property type="component" value="Unassembled WGS sequence"/>
</dbReference>
<dbReference type="RefSeq" id="WP_378051627.1">
    <property type="nucleotide sequence ID" value="NZ_JBHMDN010000034.1"/>
</dbReference>
<comment type="caution">
    <text evidence="2">The sequence shown here is derived from an EMBL/GenBank/DDBJ whole genome shotgun (WGS) entry which is preliminary data.</text>
</comment>
<proteinExistence type="predicted"/>
<name>A0ABW2FDI1_9BACL</name>
<evidence type="ECO:0000313" key="2">
    <source>
        <dbReference type="EMBL" id="MFC7149607.1"/>
    </source>
</evidence>
<keyword evidence="3" id="KW-1185">Reference proteome</keyword>
<dbReference type="Gene3D" id="2.60.120.560">
    <property type="entry name" value="Exo-inulinase, domain 1"/>
    <property type="match status" value="1"/>
</dbReference>
<accession>A0ABW2FDI1</accession>